<dbReference type="GO" id="GO:0042956">
    <property type="term" value="P:maltodextrin transmembrane transport"/>
    <property type="evidence" value="ECO:0007669"/>
    <property type="project" value="TreeGrafter"/>
</dbReference>
<dbReference type="EMBL" id="DXBU01000126">
    <property type="protein sequence ID" value="HIZ22949.1"/>
    <property type="molecule type" value="Genomic_DNA"/>
</dbReference>
<evidence type="ECO:0000256" key="4">
    <source>
        <dbReference type="SAM" id="SignalP"/>
    </source>
</evidence>
<evidence type="ECO:0000313" key="6">
    <source>
        <dbReference type="Proteomes" id="UP000824041"/>
    </source>
</evidence>
<dbReference type="PANTHER" id="PTHR30061:SF50">
    <property type="entry name" value="MALTOSE_MALTODEXTRIN-BINDING PERIPLASMIC PROTEIN"/>
    <property type="match status" value="1"/>
</dbReference>
<dbReference type="GO" id="GO:0015768">
    <property type="term" value="P:maltose transport"/>
    <property type="evidence" value="ECO:0007669"/>
    <property type="project" value="TreeGrafter"/>
</dbReference>
<proteinExistence type="inferred from homology"/>
<reference evidence="5" key="2">
    <citation type="submission" date="2021-04" db="EMBL/GenBank/DDBJ databases">
        <authorList>
            <person name="Gilroy R."/>
        </authorList>
    </citation>
    <scope>NUCLEOTIDE SEQUENCE</scope>
    <source>
        <strain evidence="5">14324</strain>
    </source>
</reference>
<name>A0A9D2ITW3_9FIRM</name>
<dbReference type="GO" id="GO:1901982">
    <property type="term" value="F:maltose binding"/>
    <property type="evidence" value="ECO:0007669"/>
    <property type="project" value="TreeGrafter"/>
</dbReference>
<gene>
    <name evidence="5" type="ORF">IAA21_09170</name>
</gene>
<comment type="caution">
    <text evidence="5">The sequence shown here is derived from an EMBL/GenBank/DDBJ whole genome shotgun (WGS) entry which is preliminary data.</text>
</comment>
<organism evidence="5 6">
    <name type="scientific">Candidatus Blautia faecigallinarum</name>
    <dbReference type="NCBI Taxonomy" id="2838488"/>
    <lineage>
        <taxon>Bacteria</taxon>
        <taxon>Bacillati</taxon>
        <taxon>Bacillota</taxon>
        <taxon>Clostridia</taxon>
        <taxon>Lachnospirales</taxon>
        <taxon>Lachnospiraceae</taxon>
        <taxon>Blautia</taxon>
    </lineage>
</organism>
<dbReference type="PROSITE" id="PS51257">
    <property type="entry name" value="PROKAR_LIPOPROTEIN"/>
    <property type="match status" value="1"/>
</dbReference>
<dbReference type="InterPro" id="IPR006059">
    <property type="entry name" value="SBP"/>
</dbReference>
<feature type="chain" id="PRO_5038897938" evidence="4">
    <location>
        <begin position="27"/>
        <end position="458"/>
    </location>
</feature>
<protein>
    <submittedName>
        <fullName evidence="5">Extracellular solute-binding protein</fullName>
    </submittedName>
</protein>
<dbReference type="Gene3D" id="3.40.190.10">
    <property type="entry name" value="Periplasmic binding protein-like II"/>
    <property type="match status" value="1"/>
</dbReference>
<dbReference type="AlphaFoldDB" id="A0A9D2ITW3"/>
<evidence type="ECO:0000313" key="5">
    <source>
        <dbReference type="EMBL" id="HIZ22949.1"/>
    </source>
</evidence>
<dbReference type="Pfam" id="PF13416">
    <property type="entry name" value="SBP_bac_8"/>
    <property type="match status" value="1"/>
</dbReference>
<accession>A0A9D2ITW3</accession>
<dbReference type="SUPFAM" id="SSF53850">
    <property type="entry name" value="Periplasmic binding protein-like II"/>
    <property type="match status" value="1"/>
</dbReference>
<dbReference type="Proteomes" id="UP000824041">
    <property type="component" value="Unassembled WGS sequence"/>
</dbReference>
<evidence type="ECO:0000256" key="3">
    <source>
        <dbReference type="ARBA" id="ARBA00022729"/>
    </source>
</evidence>
<dbReference type="GO" id="GO:0055052">
    <property type="term" value="C:ATP-binding cassette (ABC) transporter complex, substrate-binding subunit-containing"/>
    <property type="evidence" value="ECO:0007669"/>
    <property type="project" value="TreeGrafter"/>
</dbReference>
<reference evidence="5" key="1">
    <citation type="journal article" date="2021" name="PeerJ">
        <title>Extensive microbial diversity within the chicken gut microbiome revealed by metagenomics and culture.</title>
        <authorList>
            <person name="Gilroy R."/>
            <person name="Ravi A."/>
            <person name="Getino M."/>
            <person name="Pursley I."/>
            <person name="Horton D.L."/>
            <person name="Alikhan N.F."/>
            <person name="Baker D."/>
            <person name="Gharbi K."/>
            <person name="Hall N."/>
            <person name="Watson M."/>
            <person name="Adriaenssens E.M."/>
            <person name="Foster-Nyarko E."/>
            <person name="Jarju S."/>
            <person name="Secka A."/>
            <person name="Antonio M."/>
            <person name="Oren A."/>
            <person name="Chaudhuri R.R."/>
            <person name="La Ragione R."/>
            <person name="Hildebrand F."/>
            <person name="Pallen M.J."/>
        </authorList>
    </citation>
    <scope>NUCLEOTIDE SEQUENCE</scope>
    <source>
        <strain evidence="5">14324</strain>
    </source>
</reference>
<keyword evidence="2" id="KW-0813">Transport</keyword>
<dbReference type="PANTHER" id="PTHR30061">
    <property type="entry name" value="MALTOSE-BINDING PERIPLASMIC PROTEIN"/>
    <property type="match status" value="1"/>
</dbReference>
<keyword evidence="3 4" id="KW-0732">Signal</keyword>
<feature type="signal peptide" evidence="4">
    <location>
        <begin position="1"/>
        <end position="26"/>
    </location>
</feature>
<comment type="similarity">
    <text evidence="1">Belongs to the bacterial solute-binding protein 1 family.</text>
</comment>
<evidence type="ECO:0000256" key="1">
    <source>
        <dbReference type="ARBA" id="ARBA00008520"/>
    </source>
</evidence>
<sequence>MRKKIIAAAMSAALLFSMAGCGGEEAAVSHQGVKDTNPDKGLAVVGENVTYDPNQLINDGEPVTLDWWLWDAPDLFGSIAEAYEEIHPNVTINIINNPWDGYWTKLPLALQREEEGPTLFNVHNSYQHLLLPYMAPYDIDLEDLTADFFTAQSHEIDGQIYYTDYGVMTGAIYYNTDMWEAAGLTEEDIPKTWDEFREVAKKLTIIEDGKMVQAGFNYNGDFQNLLLGVPYQFGDTLFNEDGKTANLTSDGMLQTAQMLVDMYDEDHVGDVNFGTDAAQSFGQGQSAMVYKWGHQYGYMQTNYPDINYSTFEIPTTDGEPFAYDRYNGESTPGINKNATPAQLEAAQDFIRFYLTNEEKLKELCIFYSLFPAKNSLRDDPDLEENPAISAVSEHIEEYIWPGAMPSTLEDNLKIAAQDIMYNKKDIEKTLQTAEDIVNVDLANTDFTSSESLYYKFEQ</sequence>
<evidence type="ECO:0000256" key="2">
    <source>
        <dbReference type="ARBA" id="ARBA00022448"/>
    </source>
</evidence>